<proteinExistence type="predicted"/>
<gene>
    <name evidence="1" type="ORF">SAMN05660461_1064</name>
</gene>
<protein>
    <recommendedName>
        <fullName evidence="3">Lipocalin-like domain-containing protein</fullName>
    </recommendedName>
</protein>
<dbReference type="Proteomes" id="UP000190166">
    <property type="component" value="Unassembled WGS sequence"/>
</dbReference>
<organism evidence="1 2">
    <name type="scientific">Chitinophaga ginsengisegetis</name>
    <dbReference type="NCBI Taxonomy" id="393003"/>
    <lineage>
        <taxon>Bacteria</taxon>
        <taxon>Pseudomonadati</taxon>
        <taxon>Bacteroidota</taxon>
        <taxon>Chitinophagia</taxon>
        <taxon>Chitinophagales</taxon>
        <taxon>Chitinophagaceae</taxon>
        <taxon>Chitinophaga</taxon>
    </lineage>
</organism>
<dbReference type="RefSeq" id="WP_079468357.1">
    <property type="nucleotide sequence ID" value="NZ_FUZZ01000001.1"/>
</dbReference>
<evidence type="ECO:0000313" key="1">
    <source>
        <dbReference type="EMBL" id="SKC97980.1"/>
    </source>
</evidence>
<keyword evidence="2" id="KW-1185">Reference proteome</keyword>
<dbReference type="AlphaFoldDB" id="A0A1T5NBU2"/>
<sequence>MKSFFFFLCPIVTLLLLQSCDKNDKDDDLQVDPFTYGAKFDWREDSIKTQQEGAWTKISNGNVFSWLAKDNTLQSTGFAAYGLRTNIKTDFVYTIRKDSVFAIKLTADSIYFLDGNGKPRTDLKGKITYSPDTSLVVLNTAVSPAITIKYKLEK</sequence>
<reference evidence="1 2" key="1">
    <citation type="submission" date="2017-02" db="EMBL/GenBank/DDBJ databases">
        <authorList>
            <person name="Peterson S.W."/>
        </authorList>
    </citation>
    <scope>NUCLEOTIDE SEQUENCE [LARGE SCALE GENOMIC DNA]</scope>
    <source>
        <strain evidence="1 2">DSM 18108</strain>
    </source>
</reference>
<dbReference type="EMBL" id="FUZZ01000001">
    <property type="protein sequence ID" value="SKC97980.1"/>
    <property type="molecule type" value="Genomic_DNA"/>
</dbReference>
<accession>A0A1T5NBU2</accession>
<evidence type="ECO:0008006" key="3">
    <source>
        <dbReference type="Google" id="ProtNLM"/>
    </source>
</evidence>
<dbReference type="PROSITE" id="PS51257">
    <property type="entry name" value="PROKAR_LIPOPROTEIN"/>
    <property type="match status" value="1"/>
</dbReference>
<evidence type="ECO:0000313" key="2">
    <source>
        <dbReference type="Proteomes" id="UP000190166"/>
    </source>
</evidence>
<name>A0A1T5NBU2_9BACT</name>